<dbReference type="Proteomes" id="UP001165289">
    <property type="component" value="Unassembled WGS sequence"/>
</dbReference>
<feature type="compositionally biased region" description="Polar residues" evidence="1">
    <location>
        <begin position="330"/>
        <end position="339"/>
    </location>
</feature>
<evidence type="ECO:0000313" key="2">
    <source>
        <dbReference type="EMBL" id="KAI6646634.1"/>
    </source>
</evidence>
<sequence length="339" mass="38239">MATLLKSLVPDMPDEYSEPEQALLRIYEQMEEKDINRRESLGSVGALSPIHRDVSLSPLTKRMKSEKRDSFPATTPLSPTLAKQYAMKQIADGKLVINKDTKSKGFKKTRSQERHVINRRESYTGLMSPCFSPYLPTAPSPLSQDTTGMHKHLSDEYRKSFIKKATLTSSFSFPSQEIIDKNQIDEECPLDDEMSNSEVVPRIKSDFLQISLVPSLTSSSKQVLSNDIIRQTFSSYGKIKTLIDKDSEEGLYLLFQDPSINQQVVNDMNNARIMGMEILVCIPDRDRAPSELTAVQISQPWTRLAAGITDTTPDEINPSGTLDSKRRETNFTYKDSPFT</sequence>
<evidence type="ECO:0008006" key="4">
    <source>
        <dbReference type="Google" id="ProtNLM"/>
    </source>
</evidence>
<accession>A0AAV7JCX9</accession>
<feature type="region of interest" description="Disordered" evidence="1">
    <location>
        <begin position="309"/>
        <end position="339"/>
    </location>
</feature>
<reference evidence="2 3" key="1">
    <citation type="journal article" date="2023" name="BMC Biol.">
        <title>The compact genome of the sponge Oopsacas minuta (Hexactinellida) is lacking key metazoan core genes.</title>
        <authorList>
            <person name="Santini S."/>
            <person name="Schenkelaars Q."/>
            <person name="Jourda C."/>
            <person name="Duchesne M."/>
            <person name="Belahbib H."/>
            <person name="Rocher C."/>
            <person name="Selva M."/>
            <person name="Riesgo A."/>
            <person name="Vervoort M."/>
            <person name="Leys S.P."/>
            <person name="Kodjabachian L."/>
            <person name="Le Bivic A."/>
            <person name="Borchiellini C."/>
            <person name="Claverie J.M."/>
            <person name="Renard E."/>
        </authorList>
    </citation>
    <scope>NUCLEOTIDE SEQUENCE [LARGE SCALE GENOMIC DNA]</scope>
    <source>
        <strain evidence="2">SPO-2</strain>
    </source>
</reference>
<name>A0AAV7JCX9_9METZ</name>
<evidence type="ECO:0000313" key="3">
    <source>
        <dbReference type="Proteomes" id="UP001165289"/>
    </source>
</evidence>
<organism evidence="2 3">
    <name type="scientific">Oopsacas minuta</name>
    <dbReference type="NCBI Taxonomy" id="111878"/>
    <lineage>
        <taxon>Eukaryota</taxon>
        <taxon>Metazoa</taxon>
        <taxon>Porifera</taxon>
        <taxon>Hexactinellida</taxon>
        <taxon>Hexasterophora</taxon>
        <taxon>Lyssacinosida</taxon>
        <taxon>Leucopsacidae</taxon>
        <taxon>Oopsacas</taxon>
    </lineage>
</organism>
<evidence type="ECO:0000256" key="1">
    <source>
        <dbReference type="SAM" id="MobiDB-lite"/>
    </source>
</evidence>
<proteinExistence type="predicted"/>
<dbReference type="AlphaFoldDB" id="A0AAV7JCX9"/>
<gene>
    <name evidence="2" type="ORF">LOD99_12755</name>
</gene>
<comment type="caution">
    <text evidence="2">The sequence shown here is derived from an EMBL/GenBank/DDBJ whole genome shotgun (WGS) entry which is preliminary data.</text>
</comment>
<keyword evidence="3" id="KW-1185">Reference proteome</keyword>
<protein>
    <recommendedName>
        <fullName evidence="4">RRM domain-containing protein</fullName>
    </recommendedName>
</protein>
<dbReference type="EMBL" id="JAKMXF010000354">
    <property type="protein sequence ID" value="KAI6646634.1"/>
    <property type="molecule type" value="Genomic_DNA"/>
</dbReference>